<comment type="caution">
    <text evidence="2">The sequence shown here is derived from an EMBL/GenBank/DDBJ whole genome shotgun (WGS) entry which is preliminary data.</text>
</comment>
<dbReference type="GeneID" id="66079433"/>
<accession>A0A9P7RXM9</accession>
<sequence>MGFPTTMSQIAASYFGAKHSKSGGKLASDSSFTSGRVTRSRFTATSHLAHLVSFPAALTVSGEDSPRHSCSPHPVASSSREITRQDPVDVTSTTSSRPPLHREHVTYHTNNLDLFDGRTNHPLFAETAPTLSNVFPQMNDPQSQRKIEGYQYTGGWTLRADGTHTYIPTGNIREIPDEEDEDGFQPVEVLDDSLLASPRMLPPDTTPPPRPQGGICLLPPSNIFTPYQSAPPSSHGVFQPPRPSLPFSDASNSVWRSLPQFSPAQSAAKLEEGPPPASPFDIPDVPSSNPYGFAEFLEKEPIVRQNLGSIKRLCDNFTFLAPSRDDQGVCTLLVDTLKRVKESLYRGLLVPNDLWKFLSDPKRIRFRNRMLSLRRTLIRLERVSTQLTFLRSEQLVDILSKLGDHHKKLSDIASKLNTTFELLDLYGLHETALASKRKSSADLYLKARGSYLCKKPSRPYRS</sequence>
<dbReference type="AlphaFoldDB" id="A0A9P7RXM9"/>
<feature type="region of interest" description="Disordered" evidence="1">
    <location>
        <begin position="264"/>
        <end position="284"/>
    </location>
</feature>
<keyword evidence="3" id="KW-1185">Reference proteome</keyword>
<evidence type="ECO:0000313" key="2">
    <source>
        <dbReference type="EMBL" id="KAG7091312.1"/>
    </source>
</evidence>
<dbReference type="RefSeq" id="XP_043007782.1">
    <property type="nucleotide sequence ID" value="XM_043155316.1"/>
</dbReference>
<dbReference type="EMBL" id="CM032186">
    <property type="protein sequence ID" value="KAG7091312.1"/>
    <property type="molecule type" value="Genomic_DNA"/>
</dbReference>
<dbReference type="KEGG" id="more:E1B28_010357"/>
<feature type="region of interest" description="Disordered" evidence="1">
    <location>
        <begin position="61"/>
        <end position="101"/>
    </location>
</feature>
<feature type="compositionally biased region" description="Pro residues" evidence="1">
    <location>
        <begin position="200"/>
        <end position="211"/>
    </location>
</feature>
<proteinExistence type="predicted"/>
<name>A0A9P7RXM9_9AGAR</name>
<reference evidence="2" key="1">
    <citation type="journal article" date="2021" name="Genome Biol. Evol.">
        <title>The assembled and annotated genome of the fairy-ring fungus Marasmius oreades.</title>
        <authorList>
            <person name="Hiltunen M."/>
            <person name="Ament-Velasquez S.L."/>
            <person name="Johannesson H."/>
        </authorList>
    </citation>
    <scope>NUCLEOTIDE SEQUENCE</scope>
    <source>
        <strain evidence="2">03SP1</strain>
    </source>
</reference>
<protein>
    <submittedName>
        <fullName evidence="2">Uncharacterized protein</fullName>
    </submittedName>
</protein>
<dbReference type="Proteomes" id="UP001049176">
    <property type="component" value="Chromosome 6"/>
</dbReference>
<feature type="region of interest" description="Disordered" evidence="1">
    <location>
        <begin position="197"/>
        <end position="221"/>
    </location>
</feature>
<organism evidence="2 3">
    <name type="scientific">Marasmius oreades</name>
    <name type="common">fairy-ring Marasmius</name>
    <dbReference type="NCBI Taxonomy" id="181124"/>
    <lineage>
        <taxon>Eukaryota</taxon>
        <taxon>Fungi</taxon>
        <taxon>Dikarya</taxon>
        <taxon>Basidiomycota</taxon>
        <taxon>Agaricomycotina</taxon>
        <taxon>Agaricomycetes</taxon>
        <taxon>Agaricomycetidae</taxon>
        <taxon>Agaricales</taxon>
        <taxon>Marasmiineae</taxon>
        <taxon>Marasmiaceae</taxon>
        <taxon>Marasmius</taxon>
    </lineage>
</organism>
<evidence type="ECO:0000256" key="1">
    <source>
        <dbReference type="SAM" id="MobiDB-lite"/>
    </source>
</evidence>
<gene>
    <name evidence="2" type="ORF">E1B28_010357</name>
</gene>
<dbReference type="OrthoDB" id="2963154at2759"/>
<evidence type="ECO:0000313" key="3">
    <source>
        <dbReference type="Proteomes" id="UP001049176"/>
    </source>
</evidence>